<dbReference type="CDD" id="cd01949">
    <property type="entry name" value="GGDEF"/>
    <property type="match status" value="1"/>
</dbReference>
<dbReference type="NCBIfam" id="TIGR00229">
    <property type="entry name" value="sensory_box"/>
    <property type="match status" value="1"/>
</dbReference>
<dbReference type="PROSITE" id="PS50112">
    <property type="entry name" value="PAS"/>
    <property type="match status" value="1"/>
</dbReference>
<feature type="domain" description="PAS" evidence="2">
    <location>
        <begin position="132"/>
        <end position="202"/>
    </location>
</feature>
<dbReference type="InterPro" id="IPR035919">
    <property type="entry name" value="EAL_sf"/>
</dbReference>
<dbReference type="EMBL" id="NXIE01000001">
    <property type="protein sequence ID" value="RXK14443.1"/>
    <property type="molecule type" value="Genomic_DNA"/>
</dbReference>
<dbReference type="OrthoDB" id="5372181at2"/>
<dbReference type="CDD" id="cd01948">
    <property type="entry name" value="EAL"/>
    <property type="match status" value="1"/>
</dbReference>
<dbReference type="InterPro" id="IPR029787">
    <property type="entry name" value="Nucleotide_cyclase"/>
</dbReference>
<dbReference type="InterPro" id="IPR001633">
    <property type="entry name" value="EAL_dom"/>
</dbReference>
<sequence length="675" mass="78065">MPTSLLKNSFDFIVDEIDALVYAIDIENYEILYTNKKCKEEFGNIVGQKCYKSLQNKNRPCIECPTNNNEKKEVNHSYKWEHTNEFNKKTYLFSDRIIKSHNSNKLIKVQVGIDITTQKNLEKEVEQQQLKTLETFEALFNSTIEALIIYNMDKKCINVNDIAPRLLGYTKEEMIGKDALSFIASESLHVVSEAINNSDQEPYEALMLKKDKTTFPALIRGKNITLNSKTIRISAVIDISKIKEKEKEISKLAFYDCLTLLPNRTLLKRKTENLISYNRRHSDYCSFIFIDLDHFKTINDTKGHLIGDLILIQCAKRLENLLKKGDFIGRFGGDEFIILVNTYKKNKEEAKKEIEKITKKILNTIKETFTVKQNQYQLSASIGIAMFNEDISFHELLKRADTAMYFVKDKGRDDFGFFDPKLQKSLERKAIVLQRLREAINNAKINIHFQKQVNSKEEVIGVEALARWEDEELGFVSPAEFIPIAEESGLIIRFGHCLIEETAKVLQEWQNDKEKKHWRISINVSLSQFQRDDFEYLIKNAILKYKINANLLRLEITESLLLKNADKALEKIDYLKELGLTLSIDDFGTGYSSLAYLKKLPVDELKIDKSFIDDIVTNKSDETIVAAILEIGNQFGFEVIAEGVETKEIYEKLLNLGCKYFQGYYFAKPKKKEDL</sequence>
<dbReference type="InterPro" id="IPR000160">
    <property type="entry name" value="GGDEF_dom"/>
</dbReference>
<evidence type="ECO:0000259" key="3">
    <source>
        <dbReference type="PROSITE" id="PS50883"/>
    </source>
</evidence>
<dbReference type="CDD" id="cd00130">
    <property type="entry name" value="PAS"/>
    <property type="match status" value="1"/>
</dbReference>
<feature type="domain" description="EAL" evidence="3">
    <location>
        <begin position="429"/>
        <end position="675"/>
    </location>
</feature>
<feature type="coiled-coil region" evidence="1">
    <location>
        <begin position="340"/>
        <end position="367"/>
    </location>
</feature>
<dbReference type="Gene3D" id="3.30.450.20">
    <property type="entry name" value="PAS domain"/>
    <property type="match status" value="1"/>
</dbReference>
<dbReference type="SUPFAM" id="SSF55073">
    <property type="entry name" value="Nucleotide cyclase"/>
    <property type="match status" value="1"/>
</dbReference>
<evidence type="ECO:0000256" key="1">
    <source>
        <dbReference type="SAM" id="Coils"/>
    </source>
</evidence>
<dbReference type="PANTHER" id="PTHR44757:SF2">
    <property type="entry name" value="BIOFILM ARCHITECTURE MAINTENANCE PROTEIN MBAA"/>
    <property type="match status" value="1"/>
</dbReference>
<dbReference type="Pfam" id="PF00563">
    <property type="entry name" value="EAL"/>
    <property type="match status" value="1"/>
</dbReference>
<dbReference type="SUPFAM" id="SSF141868">
    <property type="entry name" value="EAL domain-like"/>
    <property type="match status" value="1"/>
</dbReference>
<evidence type="ECO:0000259" key="2">
    <source>
        <dbReference type="PROSITE" id="PS50112"/>
    </source>
</evidence>
<evidence type="ECO:0000313" key="5">
    <source>
        <dbReference type="EMBL" id="RXK14443.1"/>
    </source>
</evidence>
<dbReference type="AlphaFoldDB" id="A0A4Q1AYJ3"/>
<dbReference type="InterPro" id="IPR052155">
    <property type="entry name" value="Biofilm_reg_signaling"/>
</dbReference>
<comment type="caution">
    <text evidence="5">The sequence shown here is derived from an EMBL/GenBank/DDBJ whole genome shotgun (WGS) entry which is preliminary data.</text>
</comment>
<protein>
    <submittedName>
        <fullName evidence="5">Diguanylate cyclase</fullName>
    </submittedName>
</protein>
<accession>A0A4Q1AYJ3</accession>
<keyword evidence="1" id="KW-0175">Coiled coil</keyword>
<feature type="domain" description="GGDEF" evidence="4">
    <location>
        <begin position="283"/>
        <end position="420"/>
    </location>
</feature>
<dbReference type="Pfam" id="PF00990">
    <property type="entry name" value="GGDEF"/>
    <property type="match status" value="1"/>
</dbReference>
<name>A0A4Q1AYJ3_9BACT</name>
<reference evidence="5 6" key="1">
    <citation type="submission" date="2017-09" db="EMBL/GenBank/DDBJ databases">
        <title>Genomics of the genus Arcobacter.</title>
        <authorList>
            <person name="Perez-Cataluna A."/>
            <person name="Figueras M.J."/>
            <person name="Salas-Masso N."/>
        </authorList>
    </citation>
    <scope>NUCLEOTIDE SEQUENCE [LARGE SCALE GENOMIC DNA]</scope>
    <source>
        <strain evidence="5 6">F156-34</strain>
    </source>
</reference>
<keyword evidence="6" id="KW-1185">Reference proteome</keyword>
<dbReference type="InterPro" id="IPR043128">
    <property type="entry name" value="Rev_trsase/Diguanyl_cyclase"/>
</dbReference>
<dbReference type="PROSITE" id="PS50883">
    <property type="entry name" value="EAL"/>
    <property type="match status" value="1"/>
</dbReference>
<proteinExistence type="predicted"/>
<dbReference type="Gene3D" id="3.20.20.450">
    <property type="entry name" value="EAL domain"/>
    <property type="match status" value="1"/>
</dbReference>
<dbReference type="Proteomes" id="UP000289718">
    <property type="component" value="Unassembled WGS sequence"/>
</dbReference>
<dbReference type="Gene3D" id="3.30.70.270">
    <property type="match status" value="1"/>
</dbReference>
<dbReference type="SUPFAM" id="SSF55785">
    <property type="entry name" value="PYP-like sensor domain (PAS domain)"/>
    <property type="match status" value="1"/>
</dbReference>
<dbReference type="InterPro" id="IPR000014">
    <property type="entry name" value="PAS"/>
</dbReference>
<dbReference type="PANTHER" id="PTHR44757">
    <property type="entry name" value="DIGUANYLATE CYCLASE DGCP"/>
    <property type="match status" value="1"/>
</dbReference>
<dbReference type="SMART" id="SM00091">
    <property type="entry name" value="PAS"/>
    <property type="match status" value="1"/>
</dbReference>
<dbReference type="PROSITE" id="PS50887">
    <property type="entry name" value="GGDEF"/>
    <property type="match status" value="1"/>
</dbReference>
<evidence type="ECO:0000313" key="6">
    <source>
        <dbReference type="Proteomes" id="UP000289718"/>
    </source>
</evidence>
<dbReference type="SMART" id="SM00267">
    <property type="entry name" value="GGDEF"/>
    <property type="match status" value="1"/>
</dbReference>
<feature type="coiled-coil region" evidence="1">
    <location>
        <begin position="426"/>
        <end position="453"/>
    </location>
</feature>
<dbReference type="SMART" id="SM00052">
    <property type="entry name" value="EAL"/>
    <property type="match status" value="1"/>
</dbReference>
<dbReference type="RefSeq" id="WP_129060582.1">
    <property type="nucleotide sequence ID" value="NZ_NXIE01000001.1"/>
</dbReference>
<gene>
    <name evidence="5" type="ORF">CP965_03055</name>
</gene>
<dbReference type="InterPro" id="IPR035965">
    <property type="entry name" value="PAS-like_dom_sf"/>
</dbReference>
<evidence type="ECO:0000259" key="4">
    <source>
        <dbReference type="PROSITE" id="PS50887"/>
    </source>
</evidence>
<dbReference type="Pfam" id="PF13426">
    <property type="entry name" value="PAS_9"/>
    <property type="match status" value="1"/>
</dbReference>
<organism evidence="5 6">
    <name type="scientific">Halarcobacter mediterraneus</name>
    <dbReference type="NCBI Taxonomy" id="2023153"/>
    <lineage>
        <taxon>Bacteria</taxon>
        <taxon>Pseudomonadati</taxon>
        <taxon>Campylobacterota</taxon>
        <taxon>Epsilonproteobacteria</taxon>
        <taxon>Campylobacterales</taxon>
        <taxon>Arcobacteraceae</taxon>
        <taxon>Halarcobacter</taxon>
    </lineage>
</organism>
<dbReference type="NCBIfam" id="TIGR00254">
    <property type="entry name" value="GGDEF"/>
    <property type="match status" value="1"/>
</dbReference>